<name>I5C1S5_9HYPH</name>
<keyword evidence="5 8" id="KW-0812">Transmembrane</keyword>
<dbReference type="RefSeq" id="WP_007007985.1">
    <property type="nucleotide sequence ID" value="NZ_AJXZ01000016.1"/>
</dbReference>
<evidence type="ECO:0000256" key="2">
    <source>
        <dbReference type="ARBA" id="ARBA00007783"/>
    </source>
</evidence>
<evidence type="ECO:0000256" key="3">
    <source>
        <dbReference type="ARBA" id="ARBA00022448"/>
    </source>
</evidence>
<feature type="transmembrane region" description="Helical" evidence="8">
    <location>
        <begin position="350"/>
        <end position="370"/>
    </location>
</feature>
<organism evidence="10 11">
    <name type="scientific">Nitratireductor aquibiodomus RA22</name>
    <dbReference type="NCBI Taxonomy" id="1189611"/>
    <lineage>
        <taxon>Bacteria</taxon>
        <taxon>Pseudomonadati</taxon>
        <taxon>Pseudomonadota</taxon>
        <taxon>Alphaproteobacteria</taxon>
        <taxon>Hyphomicrobiales</taxon>
        <taxon>Phyllobacteriaceae</taxon>
        <taxon>Nitratireductor</taxon>
    </lineage>
</organism>
<keyword evidence="3 8" id="KW-0813">Transport</keyword>
<evidence type="ECO:0000256" key="1">
    <source>
        <dbReference type="ARBA" id="ARBA00004651"/>
    </source>
</evidence>
<dbReference type="PROSITE" id="PS51012">
    <property type="entry name" value="ABC_TM2"/>
    <property type="match status" value="1"/>
</dbReference>
<dbReference type="OrthoDB" id="9784671at2"/>
<evidence type="ECO:0000259" key="9">
    <source>
        <dbReference type="PROSITE" id="PS51012"/>
    </source>
</evidence>
<evidence type="ECO:0000313" key="10">
    <source>
        <dbReference type="EMBL" id="EIM75777.1"/>
    </source>
</evidence>
<keyword evidence="4 8" id="KW-1003">Cell membrane</keyword>
<accession>I5C1S5</accession>
<dbReference type="InterPro" id="IPR047817">
    <property type="entry name" value="ABC2_TM_bact-type"/>
</dbReference>
<evidence type="ECO:0000256" key="6">
    <source>
        <dbReference type="ARBA" id="ARBA00022989"/>
    </source>
</evidence>
<dbReference type="InterPro" id="IPR000412">
    <property type="entry name" value="ABC_2_transport"/>
</dbReference>
<dbReference type="GO" id="GO:0140359">
    <property type="term" value="F:ABC-type transporter activity"/>
    <property type="evidence" value="ECO:0007669"/>
    <property type="project" value="InterPro"/>
</dbReference>
<keyword evidence="6 8" id="KW-1133">Transmembrane helix</keyword>
<dbReference type="InterPro" id="IPR051449">
    <property type="entry name" value="ABC-2_transporter_component"/>
</dbReference>
<feature type="transmembrane region" description="Helical" evidence="8">
    <location>
        <begin position="293"/>
        <end position="314"/>
    </location>
</feature>
<evidence type="ECO:0000256" key="5">
    <source>
        <dbReference type="ARBA" id="ARBA00022692"/>
    </source>
</evidence>
<dbReference type="Pfam" id="PF12698">
    <property type="entry name" value="ABC2_membrane_3"/>
    <property type="match status" value="1"/>
</dbReference>
<gene>
    <name evidence="10" type="ORF">A33O_07420</name>
</gene>
<comment type="subcellular location">
    <subcellularLocation>
        <location evidence="8">Cell inner membrane</location>
        <topology evidence="8">Multi-pass membrane protein</topology>
    </subcellularLocation>
    <subcellularLocation>
        <location evidence="1">Cell membrane</location>
        <topology evidence="1">Multi-pass membrane protein</topology>
    </subcellularLocation>
</comment>
<dbReference type="InterPro" id="IPR013525">
    <property type="entry name" value="ABC2_TM"/>
</dbReference>
<dbReference type="AlphaFoldDB" id="I5C1S5"/>
<reference evidence="10 11" key="1">
    <citation type="journal article" date="2012" name="J. Bacteriol.">
        <title>Genome Sequence of Nitratireductor aquibiodomus Strain RA22.</title>
        <authorList>
            <person name="Singh A."/>
            <person name="Jangir P.K."/>
            <person name="Kumari C."/>
            <person name="Sharma R."/>
        </authorList>
    </citation>
    <scope>NUCLEOTIDE SEQUENCE [LARGE SCALE GENOMIC DNA]</scope>
    <source>
        <strain evidence="10 11">RA22</strain>
    </source>
</reference>
<dbReference type="PRINTS" id="PR00164">
    <property type="entry name" value="ABC2TRNSPORT"/>
</dbReference>
<dbReference type="Gene3D" id="3.40.1710.10">
    <property type="entry name" value="abc type-2 transporter like domain"/>
    <property type="match status" value="1"/>
</dbReference>
<feature type="domain" description="ABC transmembrane type-2" evidence="9">
    <location>
        <begin position="131"/>
        <end position="375"/>
    </location>
</feature>
<feature type="transmembrane region" description="Helical" evidence="8">
    <location>
        <begin position="232"/>
        <end position="254"/>
    </location>
</feature>
<dbReference type="PATRIC" id="fig|1189611.3.peg.1515"/>
<dbReference type="GO" id="GO:0043190">
    <property type="term" value="C:ATP-binding cassette (ABC) transporter complex"/>
    <property type="evidence" value="ECO:0007669"/>
    <property type="project" value="InterPro"/>
</dbReference>
<protein>
    <recommendedName>
        <fullName evidence="8">Transport permease protein</fullName>
    </recommendedName>
</protein>
<sequence length="377" mass="41715">MNGFFSFSRLIALLIKEFIQMRRDRITFGMMLGVPLMQLVLFGYAINSDPKALPAALVSLSQDHYSRAMVSALENTDYYRFDHVVESAAEAEKLMASGKVVFVVTIPSDFARRVDRGQRPQILIEADATDPSVASGAISTLGTVASEALLRERGVPASEAKPADRLEVIVHRRYNPEGISQYNIVPGLLGVILQMTMVMMTSIALTRERERGTMENLLAMPASPLEIMLGKVLPYLVVGAVQVAVILGAAKLLFGVPFIGSLWLLLTAVLIFVLALVLLGYTISTVARTQMQALQLTFFFFLPSILLSGFMFPFRGMPDWAQWLGEIFPLTHFLRVIRAVMLKGADLPTVAFETGILVLFIIVYAGFALMRFRRTLD</sequence>
<comment type="similarity">
    <text evidence="2 8">Belongs to the ABC-2 integral membrane protein family.</text>
</comment>
<evidence type="ECO:0000256" key="4">
    <source>
        <dbReference type="ARBA" id="ARBA00022475"/>
    </source>
</evidence>
<evidence type="ECO:0000256" key="8">
    <source>
        <dbReference type="RuleBase" id="RU361157"/>
    </source>
</evidence>
<dbReference type="PANTHER" id="PTHR30294">
    <property type="entry name" value="MEMBRANE COMPONENT OF ABC TRANSPORTER YHHJ-RELATED"/>
    <property type="match status" value="1"/>
</dbReference>
<dbReference type="Proteomes" id="UP000004622">
    <property type="component" value="Unassembled WGS sequence"/>
</dbReference>
<dbReference type="EMBL" id="AJXZ01000016">
    <property type="protein sequence ID" value="EIM75777.1"/>
    <property type="molecule type" value="Genomic_DNA"/>
</dbReference>
<dbReference type="STRING" id="204799.GCA_001696575_02277"/>
<feature type="transmembrane region" description="Helical" evidence="8">
    <location>
        <begin position="184"/>
        <end position="205"/>
    </location>
</feature>
<proteinExistence type="inferred from homology"/>
<dbReference type="PANTHER" id="PTHR30294:SF29">
    <property type="entry name" value="MULTIDRUG ABC TRANSPORTER PERMEASE YBHS-RELATED"/>
    <property type="match status" value="1"/>
</dbReference>
<feature type="transmembrane region" description="Helical" evidence="8">
    <location>
        <begin position="260"/>
        <end position="281"/>
    </location>
</feature>
<comment type="caution">
    <text evidence="10">The sequence shown here is derived from an EMBL/GenBank/DDBJ whole genome shotgun (WGS) entry which is preliminary data.</text>
</comment>
<evidence type="ECO:0000256" key="7">
    <source>
        <dbReference type="ARBA" id="ARBA00023136"/>
    </source>
</evidence>
<keyword evidence="7 8" id="KW-0472">Membrane</keyword>
<evidence type="ECO:0000313" key="11">
    <source>
        <dbReference type="Proteomes" id="UP000004622"/>
    </source>
</evidence>
<feature type="transmembrane region" description="Helical" evidence="8">
    <location>
        <begin position="26"/>
        <end position="46"/>
    </location>
</feature>